<evidence type="ECO:0000313" key="2">
    <source>
        <dbReference type="EMBL" id="AZA15983.1"/>
    </source>
</evidence>
<name>A0A3G6JDP1_LACDL</name>
<keyword evidence="1" id="KW-0175">Coiled coil</keyword>
<dbReference type="EMBL" id="CP031023">
    <property type="protein sequence ID" value="AZA15983.1"/>
    <property type="molecule type" value="Genomic_DNA"/>
</dbReference>
<feature type="coiled-coil region" evidence="1">
    <location>
        <begin position="22"/>
        <end position="49"/>
    </location>
</feature>
<gene>
    <name evidence="2" type="ORF">DQL93_05050</name>
</gene>
<dbReference type="RefSeq" id="WP_231532043.1">
    <property type="nucleotide sequence ID" value="NZ_JAGJAG010000001.1"/>
</dbReference>
<accession>A0A3G6JDP1</accession>
<sequence>MKQVSFKMGDKEYHILDSNKNMKLASQGLRKILDAYNELEEKFDAEQKSPTILDYEDVSNPLIMEGVISLLGLSKADAKELDEMSFSDIQKFYSEVCDKFLNMPLATGDYLRDVNEAMLKSQLAEDGVSFDEGASDPKQEEGK</sequence>
<reference evidence="2" key="1">
    <citation type="submission" date="2018-07" db="EMBL/GenBank/DDBJ databases">
        <authorList>
            <person name="Somerville V."/>
        </authorList>
    </citation>
    <scope>NUCLEOTIDE SEQUENCE</scope>
    <source>
        <strain evidence="2">NWC_2_2</strain>
    </source>
</reference>
<evidence type="ECO:0000256" key="1">
    <source>
        <dbReference type="SAM" id="Coils"/>
    </source>
</evidence>
<dbReference type="AlphaFoldDB" id="A0A3G6JDP1"/>
<proteinExistence type="predicted"/>
<protein>
    <submittedName>
        <fullName evidence="2">Uncharacterized protein</fullName>
    </submittedName>
</protein>
<organism evidence="2">
    <name type="scientific">Lactobacillus delbrueckii subsp. lactis</name>
    <dbReference type="NCBI Taxonomy" id="29397"/>
    <lineage>
        <taxon>Bacteria</taxon>
        <taxon>Bacillati</taxon>
        <taxon>Bacillota</taxon>
        <taxon>Bacilli</taxon>
        <taxon>Lactobacillales</taxon>
        <taxon>Lactobacillaceae</taxon>
        <taxon>Lactobacillus</taxon>
    </lineage>
</organism>